<feature type="domain" description="ABC transporter" evidence="9">
    <location>
        <begin position="363"/>
        <end position="589"/>
    </location>
</feature>
<keyword evidence="3" id="KW-0547">Nucleotide-binding</keyword>
<feature type="transmembrane region" description="Helical" evidence="8">
    <location>
        <begin position="302"/>
        <end position="327"/>
    </location>
</feature>
<dbReference type="GO" id="GO:0140359">
    <property type="term" value="F:ABC-type transporter activity"/>
    <property type="evidence" value="ECO:0007669"/>
    <property type="project" value="InterPro"/>
</dbReference>
<keyword evidence="2 8" id="KW-0812">Transmembrane</keyword>
<dbReference type="PANTHER" id="PTHR24221">
    <property type="entry name" value="ATP-BINDING CASSETTE SUB-FAMILY B"/>
    <property type="match status" value="1"/>
</dbReference>
<dbReference type="GO" id="GO:0005886">
    <property type="term" value="C:plasma membrane"/>
    <property type="evidence" value="ECO:0007669"/>
    <property type="project" value="UniProtKB-SubCell"/>
</dbReference>
<comment type="subcellular location">
    <subcellularLocation>
        <location evidence="1">Cell membrane</location>
        <topology evidence="1">Multi-pass membrane protein</topology>
    </subcellularLocation>
</comment>
<dbReference type="InterPro" id="IPR003439">
    <property type="entry name" value="ABC_transporter-like_ATP-bd"/>
</dbReference>
<evidence type="ECO:0000259" key="9">
    <source>
        <dbReference type="PROSITE" id="PS50893"/>
    </source>
</evidence>
<keyword evidence="5 8" id="KW-1133">Transmembrane helix</keyword>
<dbReference type="Pfam" id="PF00005">
    <property type="entry name" value="ABC_tran"/>
    <property type="match status" value="1"/>
</dbReference>
<keyword evidence="6 8" id="KW-0472">Membrane</keyword>
<dbReference type="InterPro" id="IPR036640">
    <property type="entry name" value="ABC1_TM_sf"/>
</dbReference>
<evidence type="ECO:0000259" key="10">
    <source>
        <dbReference type="PROSITE" id="PS50929"/>
    </source>
</evidence>
<dbReference type="InterPro" id="IPR027417">
    <property type="entry name" value="P-loop_NTPase"/>
</dbReference>
<keyword evidence="4 11" id="KW-0067">ATP-binding</keyword>
<evidence type="ECO:0000256" key="3">
    <source>
        <dbReference type="ARBA" id="ARBA00022741"/>
    </source>
</evidence>
<name>A0A939DYP7_9CORY</name>
<feature type="transmembrane region" description="Helical" evidence="8">
    <location>
        <begin position="267"/>
        <end position="290"/>
    </location>
</feature>
<gene>
    <name evidence="11" type="ORF">JZY06_01370</name>
</gene>
<dbReference type="PROSITE" id="PS50893">
    <property type="entry name" value="ABC_TRANSPORTER_2"/>
    <property type="match status" value="1"/>
</dbReference>
<evidence type="ECO:0000256" key="2">
    <source>
        <dbReference type="ARBA" id="ARBA00022692"/>
    </source>
</evidence>
<feature type="region of interest" description="Disordered" evidence="7">
    <location>
        <begin position="565"/>
        <end position="589"/>
    </location>
</feature>
<feature type="domain" description="ABC transmembrane type-1" evidence="10">
    <location>
        <begin position="47"/>
        <end position="328"/>
    </location>
</feature>
<evidence type="ECO:0000256" key="8">
    <source>
        <dbReference type="SAM" id="Phobius"/>
    </source>
</evidence>
<evidence type="ECO:0000256" key="7">
    <source>
        <dbReference type="SAM" id="MobiDB-lite"/>
    </source>
</evidence>
<evidence type="ECO:0000256" key="4">
    <source>
        <dbReference type="ARBA" id="ARBA00022840"/>
    </source>
</evidence>
<dbReference type="Proteomes" id="UP000664332">
    <property type="component" value="Unassembled WGS sequence"/>
</dbReference>
<feature type="region of interest" description="Disordered" evidence="7">
    <location>
        <begin position="1"/>
        <end position="33"/>
    </location>
</feature>
<proteinExistence type="predicted"/>
<dbReference type="AlphaFoldDB" id="A0A939DYP7"/>
<dbReference type="GO" id="GO:0016887">
    <property type="term" value="F:ATP hydrolysis activity"/>
    <property type="evidence" value="ECO:0007669"/>
    <property type="project" value="InterPro"/>
</dbReference>
<dbReference type="PROSITE" id="PS00211">
    <property type="entry name" value="ABC_TRANSPORTER_1"/>
    <property type="match status" value="1"/>
</dbReference>
<comment type="caution">
    <text evidence="11">The sequence shown here is derived from an EMBL/GenBank/DDBJ whole genome shotgun (WGS) entry which is preliminary data.</text>
</comment>
<dbReference type="PANTHER" id="PTHR24221:SF590">
    <property type="entry name" value="COMPONENT LINKED WITH THE ASSEMBLY OF CYTOCHROME' TRANSPORT TRANSMEMBRANE ATP-BINDING PROTEIN ABC TRANSPORTER CYDD-RELATED"/>
    <property type="match status" value="1"/>
</dbReference>
<evidence type="ECO:0000256" key="1">
    <source>
        <dbReference type="ARBA" id="ARBA00004651"/>
    </source>
</evidence>
<dbReference type="InterPro" id="IPR003593">
    <property type="entry name" value="AAA+_ATPase"/>
</dbReference>
<keyword evidence="12" id="KW-1185">Reference proteome</keyword>
<reference evidence="11" key="1">
    <citation type="submission" date="2021-03" db="EMBL/GenBank/DDBJ databases">
        <authorList>
            <person name="Sun Q."/>
        </authorList>
    </citation>
    <scope>NUCLEOTIDE SEQUENCE</scope>
    <source>
        <strain evidence="11">CCM 8862</strain>
    </source>
</reference>
<feature type="transmembrane region" description="Helical" evidence="8">
    <location>
        <begin position="51"/>
        <end position="71"/>
    </location>
</feature>
<evidence type="ECO:0000313" key="11">
    <source>
        <dbReference type="EMBL" id="MBN9643286.1"/>
    </source>
</evidence>
<dbReference type="InterPro" id="IPR011527">
    <property type="entry name" value="ABC1_TM_dom"/>
</dbReference>
<dbReference type="SMART" id="SM00382">
    <property type="entry name" value="AAA"/>
    <property type="match status" value="1"/>
</dbReference>
<protein>
    <submittedName>
        <fullName evidence="11">ABC transporter ATP-binding protein</fullName>
    </submittedName>
</protein>
<evidence type="ECO:0000256" key="5">
    <source>
        <dbReference type="ARBA" id="ARBA00022989"/>
    </source>
</evidence>
<dbReference type="GO" id="GO:0005524">
    <property type="term" value="F:ATP binding"/>
    <property type="evidence" value="ECO:0007669"/>
    <property type="project" value="UniProtKB-KW"/>
</dbReference>
<dbReference type="EMBL" id="JAFLEQ010000003">
    <property type="protein sequence ID" value="MBN9643286.1"/>
    <property type="molecule type" value="Genomic_DNA"/>
</dbReference>
<feature type="transmembrane region" description="Helical" evidence="8">
    <location>
        <begin position="186"/>
        <end position="205"/>
    </location>
</feature>
<dbReference type="Gene3D" id="3.40.50.300">
    <property type="entry name" value="P-loop containing nucleotide triphosphate hydrolases"/>
    <property type="match status" value="1"/>
</dbReference>
<dbReference type="SUPFAM" id="SSF52540">
    <property type="entry name" value="P-loop containing nucleoside triphosphate hydrolases"/>
    <property type="match status" value="1"/>
</dbReference>
<evidence type="ECO:0000256" key="6">
    <source>
        <dbReference type="ARBA" id="ARBA00023136"/>
    </source>
</evidence>
<dbReference type="Pfam" id="PF00664">
    <property type="entry name" value="ABC_membrane"/>
    <property type="match status" value="1"/>
</dbReference>
<feature type="transmembrane region" description="Helical" evidence="8">
    <location>
        <begin position="83"/>
        <end position="105"/>
    </location>
</feature>
<dbReference type="InterPro" id="IPR017871">
    <property type="entry name" value="ABC_transporter-like_CS"/>
</dbReference>
<sequence>MTTAAPPSTGPGHAGTGRPSGSPHGGRPPKVPLADEVKQALPPWSTAASVALAWLTAGSKFFLFLGTGTVLNRMVAGQPVGTGIFVFLFLAAGGAVVCNTAATILAQWLATRAENTLRQVLMEKLFSLGVPTGGRSTGQILSMLTSSVEKTAHYRAGFLGPIIGNLTTPLFSLALVAVFIDPVTAGILVLFLLLVPLLIGGFQKISRPVGARYRRSQAKLTAAFLESIQALPMLVYANAAARAADELEERGEKHRSTIMRLLASNQLLIFVVDASFYLSVVCAATGISVWRLRDGAVDMGDALAIILATILIVGPIDVVGMFFYVGIAGRAAQAGISQFLAAKPGNGTVRPTGTERTGVAGSVVFSGVTVGWPGAKPVVENFNLTVAPGEKVCLVGPSGIGKSTLSSVIQAHLTPAAGNVIVDGYDLGTTDPHVIRRSLAVIEQRTFLFMGTIADNLLAAKPGATPEELWQALELAGLSDEVAAMPHGIDTEVGEQGALLSGGQAQRLSIARAALRDAPIVIMDEPTSQVDIAGEKAILKALDRLSAGRTIIMIAHRPGAIGAADRTIPIGPADPPADTADSSVPPEAK</sequence>
<evidence type="ECO:0000313" key="12">
    <source>
        <dbReference type="Proteomes" id="UP000664332"/>
    </source>
</evidence>
<dbReference type="PROSITE" id="PS50929">
    <property type="entry name" value="ABC_TM1F"/>
    <property type="match status" value="1"/>
</dbReference>
<feature type="transmembrane region" description="Helical" evidence="8">
    <location>
        <begin position="156"/>
        <end position="180"/>
    </location>
</feature>
<organism evidence="11 12">
    <name type="scientific">Corynebacterium mendelii</name>
    <dbReference type="NCBI Taxonomy" id="2765362"/>
    <lineage>
        <taxon>Bacteria</taxon>
        <taxon>Bacillati</taxon>
        <taxon>Actinomycetota</taxon>
        <taxon>Actinomycetes</taxon>
        <taxon>Mycobacteriales</taxon>
        <taxon>Corynebacteriaceae</taxon>
        <taxon>Corynebacterium</taxon>
    </lineage>
</organism>
<dbReference type="Gene3D" id="1.20.1560.10">
    <property type="entry name" value="ABC transporter type 1, transmembrane domain"/>
    <property type="match status" value="1"/>
</dbReference>
<accession>A0A939DYP7</accession>
<dbReference type="RefSeq" id="WP_207117806.1">
    <property type="nucleotide sequence ID" value="NZ_JAFLEQ010000003.1"/>
</dbReference>
<dbReference type="InterPro" id="IPR039421">
    <property type="entry name" value="Type_1_exporter"/>
</dbReference>
<dbReference type="SUPFAM" id="SSF90123">
    <property type="entry name" value="ABC transporter transmembrane region"/>
    <property type="match status" value="1"/>
</dbReference>